<accession>A0ABR3RM43</accession>
<feature type="region of interest" description="Disordered" evidence="1">
    <location>
        <begin position="202"/>
        <end position="243"/>
    </location>
</feature>
<feature type="region of interest" description="Disordered" evidence="1">
    <location>
        <begin position="330"/>
        <end position="358"/>
    </location>
</feature>
<feature type="compositionally biased region" description="Polar residues" evidence="1">
    <location>
        <begin position="345"/>
        <end position="358"/>
    </location>
</feature>
<evidence type="ECO:0000256" key="1">
    <source>
        <dbReference type="SAM" id="MobiDB-lite"/>
    </source>
</evidence>
<organism evidence="2 3">
    <name type="scientific">Paraconiothyrium brasiliense</name>
    <dbReference type="NCBI Taxonomy" id="300254"/>
    <lineage>
        <taxon>Eukaryota</taxon>
        <taxon>Fungi</taxon>
        <taxon>Dikarya</taxon>
        <taxon>Ascomycota</taxon>
        <taxon>Pezizomycotina</taxon>
        <taxon>Dothideomycetes</taxon>
        <taxon>Pleosporomycetidae</taxon>
        <taxon>Pleosporales</taxon>
        <taxon>Massarineae</taxon>
        <taxon>Didymosphaeriaceae</taxon>
        <taxon>Paraconiothyrium</taxon>
    </lineage>
</organism>
<dbReference type="EMBL" id="JAKJXO020000005">
    <property type="protein sequence ID" value="KAL1605263.1"/>
    <property type="molecule type" value="Genomic_DNA"/>
</dbReference>
<evidence type="ECO:0000313" key="3">
    <source>
        <dbReference type="Proteomes" id="UP001521785"/>
    </source>
</evidence>
<sequence>MCTVIHYWFQCGHYVARCKSRCGGTRFKSTRNSLRAACTAEGYITIKRATPCSKCSREAWNLRWQTRIEKARAFEHGLVKDRLPGAAEVSNLIKELDRAYELESWELKNTIPYGDKSRIRRVNPAKVEWSKLPSSPLTREVQPEDIIFPVVTEPVYDEEQEDDNWMQVTDPLHPISTNYEVFCAGIDDDYLDLLTQEDPHDFGYLEQDDHDPISPNWDWQDEFSGSVDSSESHNSSSNRPIGGTEQLMAWSPAAEVNLSSQEIGSEVVRSQEAVEQDQIQSVIETFRNVVNITNGDARPLSTTALAGDVNADDGTSKVANTANIEYEWVGGPSDAPSPHRLTPYTEEQSNQAQSSPKACIRANSTNAKYDAFRKSIVHPRGSTRYYEQWLVECRLEIREMVGPEGLFIPDPARPRLS</sequence>
<gene>
    <name evidence="2" type="ORF">SLS60_004807</name>
</gene>
<protein>
    <submittedName>
        <fullName evidence="2">Uncharacterized protein</fullName>
    </submittedName>
</protein>
<comment type="caution">
    <text evidence="2">The sequence shown here is derived from an EMBL/GenBank/DDBJ whole genome shotgun (WGS) entry which is preliminary data.</text>
</comment>
<dbReference type="Proteomes" id="UP001521785">
    <property type="component" value="Unassembled WGS sequence"/>
</dbReference>
<feature type="compositionally biased region" description="Low complexity" evidence="1">
    <location>
        <begin position="224"/>
        <end position="237"/>
    </location>
</feature>
<reference evidence="2 3" key="1">
    <citation type="submission" date="2024-02" db="EMBL/GenBank/DDBJ databases">
        <title>De novo assembly and annotation of 12 fungi associated with fruit tree decline syndrome in Ontario, Canada.</title>
        <authorList>
            <person name="Sulman M."/>
            <person name="Ellouze W."/>
            <person name="Ilyukhin E."/>
        </authorList>
    </citation>
    <scope>NUCLEOTIDE SEQUENCE [LARGE SCALE GENOMIC DNA]</scope>
    <source>
        <strain evidence="2 3">M42-189</strain>
    </source>
</reference>
<keyword evidence="3" id="KW-1185">Reference proteome</keyword>
<name>A0ABR3RM43_9PLEO</name>
<evidence type="ECO:0000313" key="2">
    <source>
        <dbReference type="EMBL" id="KAL1605263.1"/>
    </source>
</evidence>
<proteinExistence type="predicted"/>